<keyword evidence="1" id="KW-0472">Membrane</keyword>
<dbReference type="PANTHER" id="PTHR31735">
    <property type="entry name" value="VACUOLAR MEMBRANE PROTEIN YPL162C"/>
    <property type="match status" value="1"/>
</dbReference>
<dbReference type="KEGG" id="yli:2910870"/>
<dbReference type="OMA" id="MLVIWAA"/>
<dbReference type="AlphaFoldDB" id="A0A1H6Q8F2"/>
<sequence length="248" mass="28386">MFGKHPKNPPGCKLLGPFALIVQASMGVLAVLTLVVKRQYEVPRRPWWVWFFDVSKQLCGAAGLHFLNLFLSILTSSRTDVPDTSDNPCDYYFLNVLMDTTVGVPVLWGFLVLVTNIAERQFKVTEIESGVYGHPPQWRAFWKQAGIYLLAMVLMKIVLATSFIIFPWLDYIGAFLLKWTDNNPDLQVAFVMLIFPLFMNALQYYLIDNIIESNSFRQDYHSVPNIGEVDAPERIPQQLAQSSYHTFK</sequence>
<feature type="transmembrane region" description="Helical" evidence="1">
    <location>
        <begin position="48"/>
        <end position="71"/>
    </location>
</feature>
<organism evidence="2 4">
    <name type="scientific">Yarrowia lipolytica</name>
    <name type="common">Candida lipolytica</name>
    <dbReference type="NCBI Taxonomy" id="4952"/>
    <lineage>
        <taxon>Eukaryota</taxon>
        <taxon>Fungi</taxon>
        <taxon>Dikarya</taxon>
        <taxon>Ascomycota</taxon>
        <taxon>Saccharomycotina</taxon>
        <taxon>Dipodascomycetes</taxon>
        <taxon>Dipodascales</taxon>
        <taxon>Dipodascales incertae sedis</taxon>
        <taxon>Yarrowia</taxon>
    </lineage>
</organism>
<dbReference type="Proteomes" id="UP000182444">
    <property type="component" value="Chromosome 1D"/>
</dbReference>
<keyword evidence="1" id="KW-1133">Transmembrane helix</keyword>
<protein>
    <submittedName>
        <fullName evidence="3">Vaculolar membrane protein-domain-containing protein</fullName>
    </submittedName>
</protein>
<evidence type="ECO:0000313" key="2">
    <source>
        <dbReference type="EMBL" id="AOW03666.1"/>
    </source>
</evidence>
<dbReference type="EMBL" id="KZ859054">
    <property type="protein sequence ID" value="RDW24009.1"/>
    <property type="molecule type" value="Genomic_DNA"/>
</dbReference>
<dbReference type="GO" id="GO:0016020">
    <property type="term" value="C:membrane"/>
    <property type="evidence" value="ECO:0007669"/>
    <property type="project" value="TreeGrafter"/>
</dbReference>
<dbReference type="EMBL" id="CP017556">
    <property type="protein sequence ID" value="AOW03666.1"/>
    <property type="molecule type" value="Genomic_DNA"/>
</dbReference>
<dbReference type="VEuPathDB" id="FungiDB:YALI1_D08151g"/>
<reference evidence="3 5" key="2">
    <citation type="submission" date="2018-07" db="EMBL/GenBank/DDBJ databases">
        <title>Draft Genome Assemblies for Five Robust Yarrowia lipolytica Strains Exhibiting High Lipid Production and Pentose Sugar Utilization and Sugar Alcohol Secretion from Undetoxified Lignocellulosic Biomass Hydrolysates.</title>
        <authorList>
            <consortium name="DOE Joint Genome Institute"/>
            <person name="Walker C."/>
            <person name="Ryu S."/>
            <person name="Na H."/>
            <person name="Zane M."/>
            <person name="LaButti K."/>
            <person name="Lipzen A."/>
            <person name="Haridas S."/>
            <person name="Barry K."/>
            <person name="Grigoriev I.V."/>
            <person name="Quarterman J."/>
            <person name="Slininger P."/>
            <person name="Dien B."/>
            <person name="Trinh C.T."/>
        </authorList>
    </citation>
    <scope>NUCLEOTIDE SEQUENCE [LARGE SCALE GENOMIC DNA]</scope>
    <source>
        <strain evidence="3 5">YB392</strain>
    </source>
</reference>
<keyword evidence="1" id="KW-0812">Transmembrane</keyword>
<dbReference type="PANTHER" id="PTHR31735:SF1">
    <property type="entry name" value="VACUOLAR MEMBRANE PROTEIN YPL162C"/>
    <property type="match status" value="1"/>
</dbReference>
<proteinExistence type="predicted"/>
<feature type="transmembrane region" description="Helical" evidence="1">
    <location>
        <begin position="188"/>
        <end position="207"/>
    </location>
</feature>
<dbReference type="GeneID" id="2910870"/>
<evidence type="ECO:0000313" key="4">
    <source>
        <dbReference type="Proteomes" id="UP000182444"/>
    </source>
</evidence>
<name>A0A1H6Q8F2_YARLL</name>
<evidence type="ECO:0000313" key="5">
    <source>
        <dbReference type="Proteomes" id="UP000256601"/>
    </source>
</evidence>
<dbReference type="InterPro" id="IPR022127">
    <property type="entry name" value="STIMATE/YPL162C"/>
</dbReference>
<dbReference type="VEuPathDB" id="FungiDB:YALI0_D06347g"/>
<feature type="transmembrane region" description="Helical" evidence="1">
    <location>
        <begin position="14"/>
        <end position="36"/>
    </location>
</feature>
<evidence type="ECO:0000313" key="3">
    <source>
        <dbReference type="EMBL" id="RDW24009.1"/>
    </source>
</evidence>
<reference evidence="2 4" key="1">
    <citation type="journal article" date="2016" name="PLoS ONE">
        <title>Sequence Assembly of Yarrowia lipolytica Strain W29/CLIB89 Shows Transposable Element Diversity.</title>
        <authorList>
            <person name="Magnan C."/>
            <person name="Yu J."/>
            <person name="Chang I."/>
            <person name="Jahn E."/>
            <person name="Kanomata Y."/>
            <person name="Wu J."/>
            <person name="Zeller M."/>
            <person name="Oakes M."/>
            <person name="Baldi P."/>
            <person name="Sandmeyer S."/>
        </authorList>
    </citation>
    <scope>NUCLEOTIDE SEQUENCE [LARGE SCALE GENOMIC DNA]</scope>
    <source>
        <strain evidence="2">CLIB89</strain>
        <strain evidence="4">CLIB89(W29)</strain>
    </source>
</reference>
<feature type="transmembrane region" description="Helical" evidence="1">
    <location>
        <begin position="147"/>
        <end position="168"/>
    </location>
</feature>
<feature type="transmembrane region" description="Helical" evidence="1">
    <location>
        <begin position="91"/>
        <end position="114"/>
    </location>
</feature>
<dbReference type="OrthoDB" id="431202at2759"/>
<evidence type="ECO:0000256" key="1">
    <source>
        <dbReference type="SAM" id="Phobius"/>
    </source>
</evidence>
<dbReference type="RefSeq" id="XP_502481.1">
    <property type="nucleotide sequence ID" value="XM_502481.1"/>
</dbReference>
<dbReference type="eggNOG" id="ENOG502S1HE">
    <property type="taxonomic scope" value="Eukaryota"/>
</dbReference>
<dbReference type="Pfam" id="PF12400">
    <property type="entry name" value="STIMATE"/>
    <property type="match status" value="1"/>
</dbReference>
<accession>A0A1H6Q8F2</accession>
<dbReference type="Proteomes" id="UP000256601">
    <property type="component" value="Unassembled WGS sequence"/>
</dbReference>
<gene>
    <name evidence="3" type="ORF">B0I71DRAFT_134989</name>
    <name evidence="2" type="ORF">YALI1_D08151g</name>
</gene>